<organism evidence="2 3">
    <name type="scientific">Paracoccus zhejiangensis</name>
    <dbReference type="NCBI Taxonomy" id="1077935"/>
    <lineage>
        <taxon>Bacteria</taxon>
        <taxon>Pseudomonadati</taxon>
        <taxon>Pseudomonadota</taxon>
        <taxon>Alphaproteobacteria</taxon>
        <taxon>Rhodobacterales</taxon>
        <taxon>Paracoccaceae</taxon>
        <taxon>Paracoccus</taxon>
    </lineage>
</organism>
<evidence type="ECO:0000313" key="3">
    <source>
        <dbReference type="Proteomes" id="UP000234530"/>
    </source>
</evidence>
<protein>
    <recommendedName>
        <fullName evidence="4">TonB-dependent receptor</fullName>
    </recommendedName>
</protein>
<feature type="signal peptide" evidence="1">
    <location>
        <begin position="1"/>
        <end position="21"/>
    </location>
</feature>
<name>A0A2H5F349_9RHOB</name>
<dbReference type="OrthoDB" id="9773411at2"/>
<dbReference type="EMBL" id="CP025430">
    <property type="protein sequence ID" value="AUH65972.1"/>
    <property type="molecule type" value="Genomic_DNA"/>
</dbReference>
<sequence>MITRLLCGTALLTLMASGVLAQPIPDADCSLAGGTLPEACERPEAGTAVTMPAGENTEMVAGPPPSMGGTGFQIVIDGAPVSGDPDVEDVIRQTDLALDAADIKVSFDSLGAKKRLDVQRSDSDRPLEPGETVTVTSRLNYPAYVSKGEIRVIDRAGRGSSGRTLAILPIDPNGQASFAMPEGDRIVIVHRVYDARGRYDETVDIPLSIADDRGLSELAEEGTDATARRAIPVQGGAVTVSGENVDPDGTVYALGEAIRPASKGNFALQRILPVGEHAIEVKVVDPVQELSFSRDIEIPRYDMFYTALTDATVGVKDIDGSRDTYTEGRLAFYVNGYNANGVEFTVAADTRDNDIRDLFSSFDEKDPSSLLRRIDPNEYYPTYGDGSSIVEDAPTQGKIYVRVEKDKNYAVWGNSQAELKNTEYLRNERVLYGANAHWESQAQTSHGEPRAQATFYAARPDNLPQRDVLRGTGGSIYFLSRQDITRGSEVVSVELRDPDSGRVIDRRYLVAGTDYEVNYLQGSIRLAQPLQSSSGGGVVVTNPGGDAELNLVVQYEYTPVGLSVEGATLGGRVEGWVTDELRLGATAQKEDTGTADQKAFGADLHYRLGENSYVEAEYAKSEGPGYGFRSSTDGGLIYDTTDADDGTGRAFRLETELDLQELGLTTEGTVSAYFEDRQAGFTSLDYTVGTGERLWGFDVDIQASERLAWRVYAEDFRNDQDRRDSEAGAEVLWSPDSVNTLALGVEHVRRRSPEETGNRTDMALRYTRQVTPRFSWSLLAQATLAHEGLERNNRLGVGVERDFGNGWTVAGEVSDGTLGVGADIRAEYEREDGSSLYFGYELDPDDFDRTGTFDSLSESKGKFVFGGRRQVNDTTAFYGENTYDIESDRDSLTSSYGVDYSPDQFLTYSFGLDVGQIRDDRSGDFKRHAISLGAKYEDEQLTASGRLEFRRERGDEIVPPPRG</sequence>
<dbReference type="KEGG" id="pzh:CX676_18910"/>
<evidence type="ECO:0008006" key="4">
    <source>
        <dbReference type="Google" id="ProtNLM"/>
    </source>
</evidence>
<proteinExistence type="predicted"/>
<evidence type="ECO:0000256" key="1">
    <source>
        <dbReference type="SAM" id="SignalP"/>
    </source>
</evidence>
<keyword evidence="3" id="KW-1185">Reference proteome</keyword>
<dbReference type="Proteomes" id="UP000234530">
    <property type="component" value="Chromosome"/>
</dbReference>
<evidence type="ECO:0000313" key="2">
    <source>
        <dbReference type="EMBL" id="AUH65972.1"/>
    </source>
</evidence>
<dbReference type="SUPFAM" id="SSF56935">
    <property type="entry name" value="Porins"/>
    <property type="match status" value="1"/>
</dbReference>
<dbReference type="AlphaFoldDB" id="A0A2H5F349"/>
<gene>
    <name evidence="2" type="ORF">CX676_18910</name>
</gene>
<keyword evidence="1" id="KW-0732">Signal</keyword>
<feature type="chain" id="PRO_5014185804" description="TonB-dependent receptor" evidence="1">
    <location>
        <begin position="22"/>
        <end position="963"/>
    </location>
</feature>
<accession>A0A2H5F349</accession>
<reference evidence="2 3" key="1">
    <citation type="journal article" date="2013" name="Antonie Van Leeuwenhoek">
        <title>Paracoccus zhejiangensis sp. nov., isolated from activated sludge in wastewater-treatment system.</title>
        <authorList>
            <person name="Wu Z.G."/>
            <person name="Zhang D.F."/>
            <person name="Liu Y.L."/>
            <person name="Wang F."/>
            <person name="Jiang X."/>
            <person name="Li C."/>
            <person name="Li S.P."/>
            <person name="Hong Q."/>
            <person name="Li W.J."/>
        </authorList>
    </citation>
    <scope>NUCLEOTIDE SEQUENCE [LARGE SCALE GENOMIC DNA]</scope>
    <source>
        <strain evidence="2 3">J6</strain>
    </source>
</reference>